<feature type="compositionally biased region" description="Low complexity" evidence="1">
    <location>
        <begin position="50"/>
        <end position="106"/>
    </location>
</feature>
<dbReference type="SUPFAM" id="SSF56112">
    <property type="entry name" value="Protein kinase-like (PK-like)"/>
    <property type="match status" value="1"/>
</dbReference>
<feature type="region of interest" description="Disordered" evidence="1">
    <location>
        <begin position="138"/>
        <end position="166"/>
    </location>
</feature>
<feature type="region of interest" description="Disordered" evidence="1">
    <location>
        <begin position="1"/>
        <end position="22"/>
    </location>
</feature>
<dbReference type="PROSITE" id="PS50011">
    <property type="entry name" value="PROTEIN_KINASE_DOM"/>
    <property type="match status" value="1"/>
</dbReference>
<name>A0ABP0IIE4_9DINO</name>
<evidence type="ECO:0000259" key="2">
    <source>
        <dbReference type="PROSITE" id="PS50011"/>
    </source>
</evidence>
<feature type="compositionally biased region" description="Polar residues" evidence="1">
    <location>
        <begin position="138"/>
        <end position="148"/>
    </location>
</feature>
<evidence type="ECO:0000256" key="1">
    <source>
        <dbReference type="SAM" id="MobiDB-lite"/>
    </source>
</evidence>
<gene>
    <name evidence="3" type="ORF">CCMP2556_LOCUS6325</name>
</gene>
<reference evidence="3 4" key="1">
    <citation type="submission" date="2024-02" db="EMBL/GenBank/DDBJ databases">
        <authorList>
            <person name="Chen Y."/>
            <person name="Shah S."/>
            <person name="Dougan E. K."/>
            <person name="Thang M."/>
            <person name="Chan C."/>
        </authorList>
    </citation>
    <scope>NUCLEOTIDE SEQUENCE [LARGE SCALE GENOMIC DNA]</scope>
</reference>
<feature type="domain" description="Protein kinase" evidence="2">
    <location>
        <begin position="207"/>
        <end position="413"/>
    </location>
</feature>
<dbReference type="EMBL" id="CAXAMN010002758">
    <property type="protein sequence ID" value="CAK9001118.1"/>
    <property type="molecule type" value="Genomic_DNA"/>
</dbReference>
<dbReference type="InterPro" id="IPR000719">
    <property type="entry name" value="Prot_kinase_dom"/>
</dbReference>
<evidence type="ECO:0000313" key="3">
    <source>
        <dbReference type="EMBL" id="CAK9001118.1"/>
    </source>
</evidence>
<sequence length="413" mass="45217">MNVSNVPNLLESNRELSPSCKPPKGYVLQKGVTINIVAPVDPDSPLAKLTPAAPTSPNTTPRAAPAAPMPANANATPRRWSFSVSPSGSPVPTPRSMALSPSAVSLSPLNSPVLRIAEPRRMSEPTLLRQFISRSADQLPQLPANTPRLSELRPGTTGATTGASGGGAFEVRDMALGFWPFDPNLPALRAPLLSALGADPKASDARFEAMRGFHGGLNEGIWFMKSSSQNLVLKLVKYDRFAPPQLIEERMFSKLYQEIPHIAEDPSVAFPTKVFRLLGPNNVRRHDLIVMRRAPGKSLEIIISEKWRTNRKGDIMKIFSQVGECFARFHRRYGGRQHNDAGTQNVLYDEETQQVTLIDLGGMGNKTDKTDVERLCQLVKKLSLCPTYGPELAAAADHFREGYNRALQTAHTL</sequence>
<dbReference type="Proteomes" id="UP001642484">
    <property type="component" value="Unassembled WGS sequence"/>
</dbReference>
<organism evidence="3 4">
    <name type="scientific">Durusdinium trenchii</name>
    <dbReference type="NCBI Taxonomy" id="1381693"/>
    <lineage>
        <taxon>Eukaryota</taxon>
        <taxon>Sar</taxon>
        <taxon>Alveolata</taxon>
        <taxon>Dinophyceae</taxon>
        <taxon>Suessiales</taxon>
        <taxon>Symbiodiniaceae</taxon>
        <taxon>Durusdinium</taxon>
    </lineage>
</organism>
<dbReference type="Pfam" id="PF06293">
    <property type="entry name" value="Kdo"/>
    <property type="match status" value="1"/>
</dbReference>
<feature type="region of interest" description="Disordered" evidence="1">
    <location>
        <begin position="47"/>
        <end position="106"/>
    </location>
</feature>
<comment type="caution">
    <text evidence="3">The sequence shown here is derived from an EMBL/GenBank/DDBJ whole genome shotgun (WGS) entry which is preliminary data.</text>
</comment>
<proteinExistence type="predicted"/>
<dbReference type="InterPro" id="IPR011009">
    <property type="entry name" value="Kinase-like_dom_sf"/>
</dbReference>
<evidence type="ECO:0000313" key="4">
    <source>
        <dbReference type="Proteomes" id="UP001642484"/>
    </source>
</evidence>
<feature type="compositionally biased region" description="Polar residues" evidence="1">
    <location>
        <begin position="1"/>
        <end position="11"/>
    </location>
</feature>
<accession>A0ABP0IIE4</accession>
<keyword evidence="4" id="KW-1185">Reference proteome</keyword>
<protein>
    <recommendedName>
        <fullName evidence="2">Protein kinase domain-containing protein</fullName>
    </recommendedName>
</protein>